<sequence length="68" mass="7944">MEEGFFHSPFNIIAIGIILFFYFMPTIFAFRHGRPDSWAILIINTAFGWTLIGWIGSMFWSMAPVQRQ</sequence>
<protein>
    <recommendedName>
        <fullName evidence="4">Superinfection immunity protein</fullName>
    </recommendedName>
</protein>
<evidence type="ECO:0000313" key="3">
    <source>
        <dbReference type="Proteomes" id="UP000246073"/>
    </source>
</evidence>
<dbReference type="InterPro" id="IPR016410">
    <property type="entry name" value="Phage_imm"/>
</dbReference>
<evidence type="ECO:0000313" key="2">
    <source>
        <dbReference type="EMBL" id="SPL65388.1"/>
    </source>
</evidence>
<dbReference type="Pfam" id="PF14373">
    <property type="entry name" value="Imm_superinfect"/>
    <property type="match status" value="1"/>
</dbReference>
<keyword evidence="1" id="KW-0812">Transmembrane</keyword>
<proteinExistence type="predicted"/>
<reference evidence="3" key="1">
    <citation type="submission" date="2017-12" db="EMBL/GenBank/DDBJ databases">
        <authorList>
            <person name="Diaz M."/>
        </authorList>
    </citation>
    <scope>NUCLEOTIDE SEQUENCE [LARGE SCALE GENOMIC DNA]</scope>
    <source>
        <strain evidence="3">FI11154</strain>
    </source>
</reference>
<dbReference type="EMBL" id="OOFM01000005">
    <property type="protein sequence ID" value="SPL65388.1"/>
    <property type="molecule type" value="Genomic_DNA"/>
</dbReference>
<organism evidence="2 3">
    <name type="scientific">Ochrobactrum soli</name>
    <dbReference type="NCBI Taxonomy" id="2448455"/>
    <lineage>
        <taxon>Bacteria</taxon>
        <taxon>Pseudomonadati</taxon>
        <taxon>Pseudomonadota</taxon>
        <taxon>Alphaproteobacteria</taxon>
        <taxon>Hyphomicrobiales</taxon>
        <taxon>Brucellaceae</taxon>
        <taxon>Brucella/Ochrobactrum group</taxon>
        <taxon>Ochrobactrum</taxon>
    </lineage>
</organism>
<feature type="transmembrane region" description="Helical" evidence="1">
    <location>
        <begin position="37"/>
        <end position="60"/>
    </location>
</feature>
<evidence type="ECO:0008006" key="4">
    <source>
        <dbReference type="Google" id="ProtNLM"/>
    </source>
</evidence>
<dbReference type="Proteomes" id="UP000246073">
    <property type="component" value="Unassembled WGS sequence"/>
</dbReference>
<gene>
    <name evidence="2" type="ORF">OHAE_1255</name>
</gene>
<keyword evidence="1" id="KW-1133">Transmembrane helix</keyword>
<evidence type="ECO:0000256" key="1">
    <source>
        <dbReference type="SAM" id="Phobius"/>
    </source>
</evidence>
<dbReference type="RefSeq" id="WP_109369039.1">
    <property type="nucleotide sequence ID" value="NZ_OOFM01000005.1"/>
</dbReference>
<name>A0A2P9HMM6_9HYPH</name>
<feature type="transmembrane region" description="Helical" evidence="1">
    <location>
        <begin position="12"/>
        <end position="30"/>
    </location>
</feature>
<dbReference type="AlphaFoldDB" id="A0A2P9HMM6"/>
<keyword evidence="1" id="KW-0472">Membrane</keyword>
<accession>A0A2P9HMM6</accession>